<organism evidence="2 3">
    <name type="scientific">Thioalkalivibrio sulfidiphilus (strain HL-EbGR7)</name>
    <dbReference type="NCBI Taxonomy" id="396588"/>
    <lineage>
        <taxon>Bacteria</taxon>
        <taxon>Pseudomonadati</taxon>
        <taxon>Pseudomonadota</taxon>
        <taxon>Gammaproteobacteria</taxon>
        <taxon>Chromatiales</taxon>
        <taxon>Ectothiorhodospiraceae</taxon>
        <taxon>Thioalkalivibrio</taxon>
    </lineage>
</organism>
<dbReference type="InterPro" id="IPR036866">
    <property type="entry name" value="RibonucZ/Hydroxyglut_hydro"/>
</dbReference>
<dbReference type="InterPro" id="IPR001279">
    <property type="entry name" value="Metallo-B-lactamas"/>
</dbReference>
<feature type="domain" description="Metallo-beta-lactamase" evidence="1">
    <location>
        <begin position="17"/>
        <end position="214"/>
    </location>
</feature>
<dbReference type="AlphaFoldDB" id="B8GN74"/>
<dbReference type="PRINTS" id="PR00388">
    <property type="entry name" value="PDIESTERASE2"/>
</dbReference>
<dbReference type="EMBL" id="CP001339">
    <property type="protein sequence ID" value="ACL71935.1"/>
    <property type="molecule type" value="Genomic_DNA"/>
</dbReference>
<evidence type="ECO:0000313" key="2">
    <source>
        <dbReference type="EMBL" id="ACL71935.1"/>
    </source>
</evidence>
<gene>
    <name evidence="2" type="ordered locus">Tgr7_0844</name>
</gene>
<name>B8GN74_THISH</name>
<dbReference type="CDD" id="cd07735">
    <property type="entry name" value="class_II_PDE_MBL-fold"/>
    <property type="match status" value="1"/>
</dbReference>
<reference evidence="2 3" key="1">
    <citation type="journal article" date="2011" name="Stand. Genomic Sci.">
        <title>Complete genome sequence of 'Thioalkalivibrio sulfidophilus' HL-EbGr7.</title>
        <authorList>
            <person name="Muyzer G."/>
            <person name="Sorokin D.Y."/>
            <person name="Mavromatis K."/>
            <person name="Lapidus A."/>
            <person name="Clum A."/>
            <person name="Ivanova N."/>
            <person name="Pati A."/>
            <person name="d'Haeseleer P."/>
            <person name="Woyke T."/>
            <person name="Kyrpides N.C."/>
        </authorList>
    </citation>
    <scope>NUCLEOTIDE SEQUENCE [LARGE SCALE GENOMIC DNA]</scope>
    <source>
        <strain evidence="2 3">HL-EbGR7</strain>
    </source>
</reference>
<evidence type="ECO:0000313" key="3">
    <source>
        <dbReference type="Proteomes" id="UP000002383"/>
    </source>
</evidence>
<dbReference type="Proteomes" id="UP000002383">
    <property type="component" value="Chromosome"/>
</dbReference>
<dbReference type="Pfam" id="PF12706">
    <property type="entry name" value="Lactamase_B_2"/>
    <property type="match status" value="1"/>
</dbReference>
<dbReference type="HOGENOM" id="CLU_1060731_0_0_6"/>
<accession>B8GN74</accession>
<dbReference type="RefSeq" id="WP_012637423.1">
    <property type="nucleotide sequence ID" value="NC_011901.1"/>
</dbReference>
<dbReference type="Gene3D" id="3.60.15.10">
    <property type="entry name" value="Ribonuclease Z/Hydroxyacylglutathione hydrolase-like"/>
    <property type="match status" value="1"/>
</dbReference>
<dbReference type="eggNOG" id="COG1234">
    <property type="taxonomic scope" value="Bacteria"/>
</dbReference>
<evidence type="ECO:0000259" key="1">
    <source>
        <dbReference type="SMART" id="SM00849"/>
    </source>
</evidence>
<dbReference type="GO" id="GO:1902660">
    <property type="term" value="P:negative regulation of glucose mediated signaling pathway"/>
    <property type="evidence" value="ECO:0007669"/>
    <property type="project" value="TreeGrafter"/>
</dbReference>
<dbReference type="PANTHER" id="PTHR28283:SF1">
    <property type="entry name" value="3',5'-CYCLIC-NUCLEOTIDE PHOSPHODIESTERASE 1"/>
    <property type="match status" value="1"/>
</dbReference>
<protein>
    <submittedName>
        <fullName evidence="2">Cyclic-AMP phosphodiesterase</fullName>
    </submittedName>
</protein>
<proteinExistence type="predicted"/>
<dbReference type="GO" id="GO:0047555">
    <property type="term" value="F:3',5'-cyclic-GMP phosphodiesterase activity"/>
    <property type="evidence" value="ECO:0007669"/>
    <property type="project" value="TreeGrafter"/>
</dbReference>
<dbReference type="GO" id="GO:0004115">
    <property type="term" value="F:3',5'-cyclic-AMP phosphodiesterase activity"/>
    <property type="evidence" value="ECO:0007669"/>
    <property type="project" value="InterPro"/>
</dbReference>
<dbReference type="SUPFAM" id="SSF56281">
    <property type="entry name" value="Metallo-hydrolase/oxidoreductase"/>
    <property type="match status" value="1"/>
</dbReference>
<dbReference type="PANTHER" id="PTHR28283">
    <property type="entry name" value="3',5'-CYCLIC-NUCLEOTIDE PHOSPHODIESTERASE 1"/>
    <property type="match status" value="1"/>
</dbReference>
<keyword evidence="3" id="KW-1185">Reference proteome</keyword>
<sequence length="255" mass="28326">MRVEVLGCSGGIGGGRRTSALRVDDDILLDCGTGVGDLSPDELSRIRHVFLTHPHMDHVACLPMLVDTLFAQLKDAPLMVYATPPCIEILQAHIFNWQIWPDFQTLPAPDSPVVRFRPVEWGETVTLGARRIDVLPAIHTVPACGYRVEGNGGAFAYTGDCTSNDSLWKALNAHDRLDLLVVECAFGDSEIDLARRAGHYCPELLVHDLAKLGHDPRICITHLKPGEEARVFEQLRRRAPQRALLQLRGREVFQL</sequence>
<dbReference type="KEGG" id="tgr:Tgr7_0844"/>
<dbReference type="STRING" id="396588.Tgr7_0844"/>
<dbReference type="GO" id="GO:0006198">
    <property type="term" value="P:cAMP catabolic process"/>
    <property type="evidence" value="ECO:0007669"/>
    <property type="project" value="InterPro"/>
</dbReference>
<dbReference type="InterPro" id="IPR000396">
    <property type="entry name" value="Pdiesterase2"/>
</dbReference>
<dbReference type="SMART" id="SM00849">
    <property type="entry name" value="Lactamase_B"/>
    <property type="match status" value="1"/>
</dbReference>